<dbReference type="PROSITE" id="PS50800">
    <property type="entry name" value="SAP"/>
    <property type="match status" value="1"/>
</dbReference>
<dbReference type="Proteomes" id="UP001152795">
    <property type="component" value="Unassembled WGS sequence"/>
</dbReference>
<dbReference type="InterPro" id="IPR003034">
    <property type="entry name" value="SAP_dom"/>
</dbReference>
<sequence length="366" mass="41739">MISAISLLAWVSEKDVQRFYSEKHQSLMKTKVDDIEKEKWRKHSLYKLSKEELMSKCVEKKLDSTGNKVNMVRRLSLVYPSEELDDNPLLYDGDLMSVPGNIAGLNRLNVAQLREILRHHGILEDGVKEELVLRVGLLKGGREKAVFSRERISIIQAISFAEELFTVTKTLSTERVCRVREYSRCNESHYRTRDKPLLSIYQTRISSSAQNSECIKKEFEATLQPLKQAVKSEEEAATVAHKLGTDDKPYVNKQTSLPKEKNNTKGKSDKLSVRKSVRLASATGKTTDEFAKVKQLLTNIGTQVEVYWSDAELTGTNWESGWYLGEVQSYDEDEDIIHVMYEKEKTHLYSICIMAGLLEGIIRPVG</sequence>
<protein>
    <submittedName>
        <fullName evidence="2">Uncharacterized protein</fullName>
    </submittedName>
</protein>
<proteinExistence type="predicted"/>
<dbReference type="EMBL" id="CACRXK020016337">
    <property type="protein sequence ID" value="CAB4029680.1"/>
    <property type="molecule type" value="Genomic_DNA"/>
</dbReference>
<dbReference type="AlphaFoldDB" id="A0A6S7JL24"/>
<keyword evidence="3" id="KW-1185">Reference proteome</keyword>
<name>A0A6S7JL24_PARCT</name>
<reference evidence="2" key="1">
    <citation type="submission" date="2020-04" db="EMBL/GenBank/DDBJ databases">
        <authorList>
            <person name="Alioto T."/>
            <person name="Alioto T."/>
            <person name="Gomez Garrido J."/>
        </authorList>
    </citation>
    <scope>NUCLEOTIDE SEQUENCE</scope>
    <source>
        <strain evidence="2">A484AB</strain>
    </source>
</reference>
<accession>A0A6S7JL24</accession>
<organism evidence="2 3">
    <name type="scientific">Paramuricea clavata</name>
    <name type="common">Red gorgonian</name>
    <name type="synonym">Violescent sea-whip</name>
    <dbReference type="NCBI Taxonomy" id="317549"/>
    <lineage>
        <taxon>Eukaryota</taxon>
        <taxon>Metazoa</taxon>
        <taxon>Cnidaria</taxon>
        <taxon>Anthozoa</taxon>
        <taxon>Octocorallia</taxon>
        <taxon>Malacalcyonacea</taxon>
        <taxon>Plexauridae</taxon>
        <taxon>Paramuricea</taxon>
    </lineage>
</organism>
<evidence type="ECO:0000256" key="1">
    <source>
        <dbReference type="SAM" id="MobiDB-lite"/>
    </source>
</evidence>
<gene>
    <name evidence="2" type="ORF">PACLA_8A010698</name>
</gene>
<evidence type="ECO:0000313" key="3">
    <source>
        <dbReference type="Proteomes" id="UP001152795"/>
    </source>
</evidence>
<dbReference type="Pfam" id="PF02037">
    <property type="entry name" value="SAP"/>
    <property type="match status" value="1"/>
</dbReference>
<feature type="region of interest" description="Disordered" evidence="1">
    <location>
        <begin position="241"/>
        <end position="272"/>
    </location>
</feature>
<feature type="compositionally biased region" description="Basic and acidic residues" evidence="1">
    <location>
        <begin position="258"/>
        <end position="272"/>
    </location>
</feature>
<dbReference type="OrthoDB" id="6014642at2759"/>
<comment type="caution">
    <text evidence="2">The sequence shown here is derived from an EMBL/GenBank/DDBJ whole genome shotgun (WGS) entry which is preliminary data.</text>
</comment>
<evidence type="ECO:0000313" key="2">
    <source>
        <dbReference type="EMBL" id="CAB4029680.1"/>
    </source>
</evidence>